<dbReference type="Gene3D" id="3.50.50.60">
    <property type="entry name" value="FAD/NAD(P)-binding domain"/>
    <property type="match status" value="2"/>
</dbReference>
<keyword evidence="3" id="KW-0560">Oxidoreductase</keyword>
<dbReference type="OrthoDB" id="9786503at2"/>
<dbReference type="InterPro" id="IPR036188">
    <property type="entry name" value="FAD/NAD-bd_sf"/>
</dbReference>
<sequence>MTQTYDCIIVGGGPAGLTAATYLARYRRRVLLIDAGKSRAAMIPRSHNHSGHPDGIEGVELLRRMALQAAQFGAELRNGCVAKIASGDDNGNDGGFVLTLAEGDSVAARAVLIATGVVNRRPPIDDEAHDAALAAGTLRYCPICDGYEAGGWESEIGGERRIAVVGADGHGVAEALFLKTYSDQVTLMTLIACDLDEHDRADLRHAGVTWETRPASGFAFEEQWVTVTLDDGEEQRFDTLYPALGSNANSELAEQLGLDLDDDRCLMTDKHQRLGMKGLYAAGDIVVALDQISVAMGQAAIAATTIHNDLRKAEGATASG</sequence>
<evidence type="ECO:0000256" key="2">
    <source>
        <dbReference type="ARBA" id="ARBA00022630"/>
    </source>
</evidence>
<protein>
    <recommendedName>
        <fullName evidence="1">Thioredoxin reductase</fullName>
    </recommendedName>
</protein>
<dbReference type="PRINTS" id="PR00368">
    <property type="entry name" value="FADPNR"/>
</dbReference>
<dbReference type="InterPro" id="IPR050097">
    <property type="entry name" value="Ferredoxin-NADP_redctase_2"/>
</dbReference>
<dbReference type="SUPFAM" id="SSF51905">
    <property type="entry name" value="FAD/NAD(P)-binding domain"/>
    <property type="match status" value="1"/>
</dbReference>
<accession>A0A5C6U8L1</accession>
<dbReference type="Proteomes" id="UP000321129">
    <property type="component" value="Unassembled WGS sequence"/>
</dbReference>
<dbReference type="AlphaFoldDB" id="A0A5C6U8L1"/>
<reference evidence="5 6" key="1">
    <citation type="submission" date="2019-08" db="EMBL/GenBank/DDBJ databases">
        <title>Sphingorhabdus soil sp. nov., isolated from arctic soil.</title>
        <authorList>
            <person name="Liu Y."/>
        </authorList>
    </citation>
    <scope>NUCLEOTIDE SEQUENCE [LARGE SCALE GENOMIC DNA]</scope>
    <source>
        <strain evidence="5 6">D-2Q-5-6</strain>
    </source>
</reference>
<evidence type="ECO:0000256" key="3">
    <source>
        <dbReference type="ARBA" id="ARBA00023002"/>
    </source>
</evidence>
<dbReference type="PRINTS" id="PR00469">
    <property type="entry name" value="PNDRDTASEII"/>
</dbReference>
<feature type="domain" description="FAD/NAD(P)-binding" evidence="4">
    <location>
        <begin position="5"/>
        <end position="299"/>
    </location>
</feature>
<keyword evidence="2" id="KW-0285">Flavoprotein</keyword>
<dbReference type="EMBL" id="VOPY01000003">
    <property type="protein sequence ID" value="TXC68156.1"/>
    <property type="molecule type" value="Genomic_DNA"/>
</dbReference>
<dbReference type="PANTHER" id="PTHR48105">
    <property type="entry name" value="THIOREDOXIN REDUCTASE 1-RELATED-RELATED"/>
    <property type="match status" value="1"/>
</dbReference>
<dbReference type="Pfam" id="PF07992">
    <property type="entry name" value="Pyr_redox_2"/>
    <property type="match status" value="1"/>
</dbReference>
<dbReference type="InterPro" id="IPR023753">
    <property type="entry name" value="FAD/NAD-binding_dom"/>
</dbReference>
<dbReference type="GO" id="GO:0016491">
    <property type="term" value="F:oxidoreductase activity"/>
    <property type="evidence" value="ECO:0007669"/>
    <property type="project" value="UniProtKB-KW"/>
</dbReference>
<comment type="caution">
    <text evidence="5">The sequence shown here is derived from an EMBL/GenBank/DDBJ whole genome shotgun (WGS) entry which is preliminary data.</text>
</comment>
<evidence type="ECO:0000313" key="6">
    <source>
        <dbReference type="Proteomes" id="UP000321129"/>
    </source>
</evidence>
<evidence type="ECO:0000256" key="1">
    <source>
        <dbReference type="ARBA" id="ARBA00018719"/>
    </source>
</evidence>
<evidence type="ECO:0000313" key="5">
    <source>
        <dbReference type="EMBL" id="TXC68156.1"/>
    </source>
</evidence>
<proteinExistence type="predicted"/>
<name>A0A5C6U8L1_9SPHN</name>
<dbReference type="RefSeq" id="WP_147123376.1">
    <property type="nucleotide sequence ID" value="NZ_VOPY01000003.1"/>
</dbReference>
<organism evidence="5 6">
    <name type="scientific">Flavisphingopyxis soli</name>
    <dbReference type="NCBI Taxonomy" id="2601267"/>
    <lineage>
        <taxon>Bacteria</taxon>
        <taxon>Pseudomonadati</taxon>
        <taxon>Pseudomonadota</taxon>
        <taxon>Alphaproteobacteria</taxon>
        <taxon>Sphingomonadales</taxon>
        <taxon>Sphingopyxidaceae</taxon>
        <taxon>Flavisphingopyxis</taxon>
    </lineage>
</organism>
<evidence type="ECO:0000259" key="4">
    <source>
        <dbReference type="Pfam" id="PF07992"/>
    </source>
</evidence>
<gene>
    <name evidence="5" type="ORF">FSZ31_10675</name>
</gene>
<keyword evidence="6" id="KW-1185">Reference proteome</keyword>